<evidence type="ECO:0000256" key="1">
    <source>
        <dbReference type="SAM" id="Phobius"/>
    </source>
</evidence>
<gene>
    <name evidence="2" type="ORF">GCM10023195_84560</name>
</gene>
<protein>
    <submittedName>
        <fullName evidence="2">YoaK family protein</fullName>
    </submittedName>
</protein>
<feature type="transmembrane region" description="Helical" evidence="1">
    <location>
        <begin position="12"/>
        <end position="35"/>
    </location>
</feature>
<dbReference type="Proteomes" id="UP001500212">
    <property type="component" value="Unassembled WGS sequence"/>
</dbReference>
<name>A0ABP8TZJ4_9ACTN</name>
<evidence type="ECO:0000313" key="2">
    <source>
        <dbReference type="EMBL" id="GAA4618762.1"/>
    </source>
</evidence>
<keyword evidence="1" id="KW-1133">Transmembrane helix</keyword>
<dbReference type="InterPro" id="IPR010699">
    <property type="entry name" value="DUF1275"/>
</dbReference>
<accession>A0ABP8TZJ4</accession>
<keyword evidence="1" id="KW-0472">Membrane</keyword>
<comment type="caution">
    <text evidence="2">The sequence shown here is derived from an EMBL/GenBank/DDBJ whole genome shotgun (WGS) entry which is preliminary data.</text>
</comment>
<feature type="transmembrane region" description="Helical" evidence="1">
    <location>
        <begin position="205"/>
        <end position="224"/>
    </location>
</feature>
<evidence type="ECO:0000313" key="3">
    <source>
        <dbReference type="Proteomes" id="UP001500212"/>
    </source>
</evidence>
<proteinExistence type="predicted"/>
<keyword evidence="1" id="KW-0812">Transmembrane</keyword>
<dbReference type="EMBL" id="BAABHJ010000040">
    <property type="protein sequence ID" value="GAA4618762.1"/>
    <property type="molecule type" value="Genomic_DNA"/>
</dbReference>
<dbReference type="RefSeq" id="WP_345366956.1">
    <property type="nucleotide sequence ID" value="NZ_BAABHJ010000040.1"/>
</dbReference>
<feature type="transmembrane region" description="Helical" evidence="1">
    <location>
        <begin position="177"/>
        <end position="199"/>
    </location>
</feature>
<keyword evidence="3" id="KW-1185">Reference proteome</keyword>
<organism evidence="2 3">
    <name type="scientific">Actinoallomurus liliacearum</name>
    <dbReference type="NCBI Taxonomy" id="1080073"/>
    <lineage>
        <taxon>Bacteria</taxon>
        <taxon>Bacillati</taxon>
        <taxon>Actinomycetota</taxon>
        <taxon>Actinomycetes</taxon>
        <taxon>Streptosporangiales</taxon>
        <taxon>Thermomonosporaceae</taxon>
        <taxon>Actinoallomurus</taxon>
    </lineage>
</organism>
<sequence>MKVTTESARRRTVASLELGVLLALVGGFLDAYSFIHLGGVFANAQTANVVLFGVEAARGQWGNAVRHLPPIVAFMVGVAVAETLRRPRVTAVVPGPARAALVLEILVLVAAGFLSSVIPADALVVVIAFVASVQVTSFRTLIDWPYNTTMTTGNLRSAAQALYVAVVDRDAASARKAASFATVIVSFLAGGFLGGWLTLRLGAHAIWVCAAILLLALGLFVIDVRRNVPALRLRMPRRRR</sequence>
<dbReference type="Pfam" id="PF06912">
    <property type="entry name" value="DUF1275"/>
    <property type="match status" value="1"/>
</dbReference>
<dbReference type="PANTHER" id="PTHR37314">
    <property type="entry name" value="SLR0142 PROTEIN"/>
    <property type="match status" value="1"/>
</dbReference>
<reference evidence="3" key="1">
    <citation type="journal article" date="2019" name="Int. J. Syst. Evol. Microbiol.">
        <title>The Global Catalogue of Microorganisms (GCM) 10K type strain sequencing project: providing services to taxonomists for standard genome sequencing and annotation.</title>
        <authorList>
            <consortium name="The Broad Institute Genomics Platform"/>
            <consortium name="The Broad Institute Genome Sequencing Center for Infectious Disease"/>
            <person name="Wu L."/>
            <person name="Ma J."/>
        </authorList>
    </citation>
    <scope>NUCLEOTIDE SEQUENCE [LARGE SCALE GENOMIC DNA]</scope>
    <source>
        <strain evidence="3">JCM 17938</strain>
    </source>
</reference>
<dbReference type="PANTHER" id="PTHR37314:SF4">
    <property type="entry name" value="UPF0700 TRANSMEMBRANE PROTEIN YOAK"/>
    <property type="match status" value="1"/>
</dbReference>